<dbReference type="GO" id="GO:0031965">
    <property type="term" value="C:nuclear membrane"/>
    <property type="evidence" value="ECO:0007669"/>
    <property type="project" value="UniProtKB-SubCell"/>
</dbReference>
<name>A0A8T0IKS2_CERPU</name>
<keyword evidence="6 7" id="KW-0539">Nucleus</keyword>
<dbReference type="PANTHER" id="PTHR13003">
    <property type="entry name" value="NUP107-RELATED"/>
    <property type="match status" value="1"/>
</dbReference>
<evidence type="ECO:0000256" key="2">
    <source>
        <dbReference type="ARBA" id="ARBA00022816"/>
    </source>
</evidence>
<comment type="subcellular location">
    <subcellularLocation>
        <location evidence="7">Nucleus</location>
        <location evidence="7">Nuclear pore complex</location>
    </subcellularLocation>
    <subcellularLocation>
        <location evidence="7">Nucleus membrane</location>
    </subcellularLocation>
</comment>
<feature type="region of interest" description="Disordered" evidence="8">
    <location>
        <begin position="1"/>
        <end position="102"/>
    </location>
</feature>
<organism evidence="9 10">
    <name type="scientific">Ceratodon purpureus</name>
    <name type="common">Fire moss</name>
    <name type="synonym">Dicranum purpureum</name>
    <dbReference type="NCBI Taxonomy" id="3225"/>
    <lineage>
        <taxon>Eukaryota</taxon>
        <taxon>Viridiplantae</taxon>
        <taxon>Streptophyta</taxon>
        <taxon>Embryophyta</taxon>
        <taxon>Bryophyta</taxon>
        <taxon>Bryophytina</taxon>
        <taxon>Bryopsida</taxon>
        <taxon>Dicranidae</taxon>
        <taxon>Pseudoditrichales</taxon>
        <taxon>Ditrichaceae</taxon>
        <taxon>Ceratodon</taxon>
    </lineage>
</organism>
<evidence type="ECO:0000256" key="7">
    <source>
        <dbReference type="RuleBase" id="RU365072"/>
    </source>
</evidence>
<gene>
    <name evidence="9" type="ORF">KC19_3G145000</name>
</gene>
<evidence type="ECO:0000256" key="1">
    <source>
        <dbReference type="ARBA" id="ARBA00022448"/>
    </source>
</evidence>
<protein>
    <recommendedName>
        <fullName evidence="7">Nuclear pore complex protein</fullName>
    </recommendedName>
</protein>
<comment type="subunit">
    <text evidence="7">Part of the nuclear pore complex (NPC).</text>
</comment>
<proteinExistence type="inferred from homology"/>
<sequence>MGREADELGDVRAEKFDPAAPREQFRRYRRRKADAGESAPGAAAGGGGGSGGSPARAMSVAFGSGGSAGGAGTPSMSLRDMRESFAGMASPPSVTRQSWMHSSFPGEYRTPVASGARGLRGGRSEFLNSPMSFDDDEEQQPPWMSGYGEEDEDEGMGVKPPVPSKTPVILRKVKPEPGIGEETPESAEQSYGRFASMTNAALQDELSLPEFMEQCEGTCHDLAQVVREEAELGHRVTEERLMRQTAQMLQAESGTWSLLWYLFGKEAQEMYSDDPLVYPATSTQEAVQFIMSEPFVQQCMRIVQWLETMASKDLDYQKKHKGWYAGSYMQKLGVWHQTQRAIRKHAGHAMLVQNVDPDAPTREHGRLHPEDQKLEEDLLEDVWKLLRAGRLGEARDLCRSAGQPWRAASLGGCGDLGPSPSVEAFCNTRKDRALQAQELESGIAHQRRLWKWACYIASEKIGDRGDEAKHEAAVYASQCGNLRRMLPVCFDWESACWALARSWLDTQVDAELSQRHPPKASRGRTISAANMEASEGPQSWPQPVLDQQPRDLVGMFQKLHSGDLVHENVKRSCKEQQRLVQMDLIIGDFSHLLDLLKDWTIPKDSTIKFHGHPQIVRFAAHLVLVLRRILADTTDDIVAEKLRIVGDLILNGYVIFLFTEHQEDLVGVYASQLAPHLCVELYVNFMDLRQNDPVPVKYKIFRTAVEFLPFFPDSDESKGCVSDILDKVLSRSREIKPGMQAVVKEEGSEQGTGELRQLQSAQKAQAVQWLCFTPPGNVPDVERIRAELLARALEHSNLLFREFALTSLLRTIVVPAGPHRLLSLLAEPLKQASDILASLEYPDRMQENLQEFEDWRLYYECDGLYRSWLNIEQMNAEVPPEYLSVEEKERAISAARVALDQASALLASDKGMWLAGVDTTVGADTEVGWLQLQATAVLISATGAYLAPDPTVCTTLSSALHHCGGDAGLLRQLTVEVDVNRRDSNCLDVKLRCLPVSGDGLGLATGHDGGLLGSILALAAKGEMLHFQSGLALEVVTMDAWRWDENMVHRTPATYILQGLSRRCCLPELILRCMELKVFLAASRETETDEDESTDLISLVASKETALHHLFSQRQLQEFLLLEREMTICSMESTRDASHF</sequence>
<dbReference type="InterPro" id="IPR007252">
    <property type="entry name" value="Nup84/Nup107"/>
</dbReference>
<evidence type="ECO:0000313" key="9">
    <source>
        <dbReference type="EMBL" id="KAG0583539.1"/>
    </source>
</evidence>
<dbReference type="GO" id="GO:0000973">
    <property type="term" value="P:post-transcriptional tethering of RNA polymerase II gene DNA at nuclear periphery"/>
    <property type="evidence" value="ECO:0007669"/>
    <property type="project" value="TreeGrafter"/>
</dbReference>
<keyword evidence="7" id="KW-0472">Membrane</keyword>
<dbReference type="Pfam" id="PF04121">
    <property type="entry name" value="Nup84_Nup100"/>
    <property type="match status" value="1"/>
</dbReference>
<evidence type="ECO:0000256" key="8">
    <source>
        <dbReference type="SAM" id="MobiDB-lite"/>
    </source>
</evidence>
<evidence type="ECO:0000256" key="5">
    <source>
        <dbReference type="ARBA" id="ARBA00023132"/>
    </source>
</evidence>
<feature type="compositionally biased region" description="Basic and acidic residues" evidence="8">
    <location>
        <begin position="1"/>
        <end position="17"/>
    </location>
</feature>
<dbReference type="GO" id="GO:0017056">
    <property type="term" value="F:structural constituent of nuclear pore"/>
    <property type="evidence" value="ECO:0007669"/>
    <property type="project" value="UniProtKB-UniRule"/>
</dbReference>
<keyword evidence="4 7" id="KW-0811">Translocation</keyword>
<evidence type="ECO:0000256" key="6">
    <source>
        <dbReference type="ARBA" id="ARBA00023242"/>
    </source>
</evidence>
<keyword evidence="2" id="KW-0509">mRNA transport</keyword>
<feature type="compositionally biased region" description="Gly residues" evidence="8">
    <location>
        <begin position="63"/>
        <end position="72"/>
    </location>
</feature>
<feature type="compositionally biased region" description="Gly residues" evidence="8">
    <location>
        <begin position="43"/>
        <end position="52"/>
    </location>
</feature>
<keyword evidence="5 7" id="KW-0906">Nuclear pore complex</keyword>
<dbReference type="Proteomes" id="UP000822688">
    <property type="component" value="Chromosome 3"/>
</dbReference>
<dbReference type="GO" id="GO:0031080">
    <property type="term" value="C:nuclear pore outer ring"/>
    <property type="evidence" value="ECO:0007669"/>
    <property type="project" value="TreeGrafter"/>
</dbReference>
<accession>A0A8T0IKS2</accession>
<dbReference type="Gene3D" id="1.20.190.50">
    <property type="match status" value="2"/>
</dbReference>
<dbReference type="Gene3D" id="1.10.3450.20">
    <property type="match status" value="1"/>
</dbReference>
<dbReference type="GO" id="GO:0006606">
    <property type="term" value="P:protein import into nucleus"/>
    <property type="evidence" value="ECO:0007669"/>
    <property type="project" value="TreeGrafter"/>
</dbReference>
<dbReference type="EMBL" id="CM026423">
    <property type="protein sequence ID" value="KAG0583539.1"/>
    <property type="molecule type" value="Genomic_DNA"/>
</dbReference>
<feature type="compositionally biased region" description="Polar residues" evidence="8">
    <location>
        <begin position="92"/>
        <end position="101"/>
    </location>
</feature>
<evidence type="ECO:0000313" key="10">
    <source>
        <dbReference type="Proteomes" id="UP000822688"/>
    </source>
</evidence>
<keyword evidence="10" id="KW-1185">Reference proteome</keyword>
<dbReference type="GO" id="GO:0006406">
    <property type="term" value="P:mRNA export from nucleus"/>
    <property type="evidence" value="ECO:0007669"/>
    <property type="project" value="TreeGrafter"/>
</dbReference>
<keyword evidence="3" id="KW-0653">Protein transport</keyword>
<dbReference type="AlphaFoldDB" id="A0A8T0IKS2"/>
<comment type="similarity">
    <text evidence="7">Belongs to the nucleoporin Nup84/Nup107 family.</text>
</comment>
<keyword evidence="1 7" id="KW-0813">Transport</keyword>
<evidence type="ECO:0000256" key="3">
    <source>
        <dbReference type="ARBA" id="ARBA00022927"/>
    </source>
</evidence>
<evidence type="ECO:0000256" key="4">
    <source>
        <dbReference type="ARBA" id="ARBA00023010"/>
    </source>
</evidence>
<comment type="caution">
    <text evidence="9">The sequence shown here is derived from an EMBL/GenBank/DDBJ whole genome shotgun (WGS) entry which is preliminary data.</text>
</comment>
<reference evidence="9" key="1">
    <citation type="submission" date="2020-06" db="EMBL/GenBank/DDBJ databases">
        <title>WGS assembly of Ceratodon purpureus strain R40.</title>
        <authorList>
            <person name="Carey S.B."/>
            <person name="Jenkins J."/>
            <person name="Shu S."/>
            <person name="Lovell J.T."/>
            <person name="Sreedasyam A."/>
            <person name="Maumus F."/>
            <person name="Tiley G.P."/>
            <person name="Fernandez-Pozo N."/>
            <person name="Barry K."/>
            <person name="Chen C."/>
            <person name="Wang M."/>
            <person name="Lipzen A."/>
            <person name="Daum C."/>
            <person name="Saski C.A."/>
            <person name="Payton A.C."/>
            <person name="Mcbreen J.C."/>
            <person name="Conrad R.E."/>
            <person name="Kollar L.M."/>
            <person name="Olsson S."/>
            <person name="Huttunen S."/>
            <person name="Landis J.B."/>
            <person name="Wickett N.J."/>
            <person name="Johnson M.G."/>
            <person name="Rensing S.A."/>
            <person name="Grimwood J."/>
            <person name="Schmutz J."/>
            <person name="Mcdaniel S.F."/>
        </authorList>
    </citation>
    <scope>NUCLEOTIDE SEQUENCE</scope>
    <source>
        <strain evidence="9">R40</strain>
    </source>
</reference>
<comment type="function">
    <text evidence="7">Functions as a component of the nuclear pore complex (NPC).</text>
</comment>
<dbReference type="PANTHER" id="PTHR13003:SF2">
    <property type="entry name" value="NUCLEAR PORE COMPLEX PROTEIN NUP107"/>
    <property type="match status" value="1"/>
</dbReference>